<organism evidence="2 3">
    <name type="scientific">Catellatospora bangladeshensis</name>
    <dbReference type="NCBI Taxonomy" id="310355"/>
    <lineage>
        <taxon>Bacteria</taxon>
        <taxon>Bacillati</taxon>
        <taxon>Actinomycetota</taxon>
        <taxon>Actinomycetes</taxon>
        <taxon>Micromonosporales</taxon>
        <taxon>Micromonosporaceae</taxon>
        <taxon>Catellatospora</taxon>
    </lineage>
</organism>
<accession>A0A8J3JXJ2</accession>
<dbReference type="AlphaFoldDB" id="A0A8J3JXJ2"/>
<protein>
    <recommendedName>
        <fullName evidence="1">SnoaL-like domain-containing protein</fullName>
    </recommendedName>
</protein>
<dbReference type="InterPro" id="IPR037401">
    <property type="entry name" value="SnoaL-like"/>
</dbReference>
<dbReference type="Gene3D" id="3.10.450.50">
    <property type="match status" value="1"/>
</dbReference>
<dbReference type="InterPro" id="IPR032710">
    <property type="entry name" value="NTF2-like_dom_sf"/>
</dbReference>
<name>A0A8J3JXJ2_9ACTN</name>
<evidence type="ECO:0000313" key="3">
    <source>
        <dbReference type="Proteomes" id="UP000601223"/>
    </source>
</evidence>
<dbReference type="RefSeq" id="WP_203753971.1">
    <property type="nucleotide sequence ID" value="NZ_BONF01000042.1"/>
</dbReference>
<dbReference type="EMBL" id="BONF01000042">
    <property type="protein sequence ID" value="GIF84924.1"/>
    <property type="molecule type" value="Genomic_DNA"/>
</dbReference>
<reference evidence="2 3" key="1">
    <citation type="submission" date="2021-01" db="EMBL/GenBank/DDBJ databases">
        <title>Whole genome shotgun sequence of Catellatospora bangladeshensis NBRC 107357.</title>
        <authorList>
            <person name="Komaki H."/>
            <person name="Tamura T."/>
        </authorList>
    </citation>
    <scope>NUCLEOTIDE SEQUENCE [LARGE SCALE GENOMIC DNA]</scope>
    <source>
        <strain evidence="2 3">NBRC 107357</strain>
    </source>
</reference>
<evidence type="ECO:0000259" key="1">
    <source>
        <dbReference type="Pfam" id="PF13474"/>
    </source>
</evidence>
<comment type="caution">
    <text evidence="2">The sequence shown here is derived from an EMBL/GenBank/DDBJ whole genome shotgun (WGS) entry which is preliminary data.</text>
</comment>
<dbReference type="Proteomes" id="UP000601223">
    <property type="component" value="Unassembled WGS sequence"/>
</dbReference>
<gene>
    <name evidence="2" type="ORF">Cba03nite_62730</name>
</gene>
<feature type="domain" description="SnoaL-like" evidence="1">
    <location>
        <begin position="8"/>
        <end position="123"/>
    </location>
</feature>
<dbReference type="SUPFAM" id="SSF54427">
    <property type="entry name" value="NTF2-like"/>
    <property type="match status" value="1"/>
</dbReference>
<keyword evidence="3" id="KW-1185">Reference proteome</keyword>
<evidence type="ECO:0000313" key="2">
    <source>
        <dbReference type="EMBL" id="GIF84924.1"/>
    </source>
</evidence>
<sequence length="127" mass="13885">MSTDDLAQVITSMYRALGDRPAFDAHLHPALTIWESDAPELLHGLPSLDALRDRRAAARSGAPVAGTVTVAPEELLTESWGETGLARYLLRAVHADGSRDDVFRVTDVLRRDGKGWRIVHHHAEAVA</sequence>
<proteinExistence type="predicted"/>
<dbReference type="Pfam" id="PF13474">
    <property type="entry name" value="SnoaL_3"/>
    <property type="match status" value="1"/>
</dbReference>